<sequence length="382" mass="41227">MHLIILLLVVIVAGSSQGLLMPLLTILLEQAGISPDINGLNAVGLYIGILGTMFFIEKPTRKYGYKPVIAAGMVLVIGSVLAFPLTHNLWIWFILRILVGIGDSALHFASQLWIVSSAPADRRGRYISLYGMSYGLGFTIGPFGIPLMKLGLWVPFVVLAICYSIVLGLLFIKLQNSKEGFAAPGVRNTNLTYSRVIRIAWFALIPSILYGFMEATMNGQFPVYGLRTGFTEADVAILLPLIGMGGLILQLPLGIWSDKFGRKPVLMITGTIGTICFLLVPFMGANLWMVGTLFIIGGGMVGSFFSLGMAYAADLLPKELLPKANIIASVNFSLGSLVGPLIGGFLLNYVSLASLFYVLGGSFLTFVLIGLFQHRAANPKPQ</sequence>
<feature type="transmembrane region" description="Helical" evidence="7">
    <location>
        <begin position="91"/>
        <end position="115"/>
    </location>
</feature>
<dbReference type="PANTHER" id="PTHR23521:SF2">
    <property type="entry name" value="TRANSPORTER MFS SUPERFAMILY"/>
    <property type="match status" value="1"/>
</dbReference>
<evidence type="ECO:0000256" key="5">
    <source>
        <dbReference type="ARBA" id="ARBA00022989"/>
    </source>
</evidence>
<dbReference type="InterPro" id="IPR011701">
    <property type="entry name" value="MFS"/>
</dbReference>
<dbReference type="GO" id="GO:0022857">
    <property type="term" value="F:transmembrane transporter activity"/>
    <property type="evidence" value="ECO:0007669"/>
    <property type="project" value="InterPro"/>
</dbReference>
<feature type="transmembrane region" description="Helical" evidence="7">
    <location>
        <begin position="352"/>
        <end position="372"/>
    </location>
</feature>
<keyword evidence="2" id="KW-0813">Transport</keyword>
<dbReference type="SUPFAM" id="SSF103473">
    <property type="entry name" value="MFS general substrate transporter"/>
    <property type="match status" value="1"/>
</dbReference>
<keyword evidence="6 7" id="KW-0472">Membrane</keyword>
<gene>
    <name evidence="9" type="ORF">E0485_01255</name>
</gene>
<comment type="caution">
    <text evidence="9">The sequence shown here is derived from an EMBL/GenBank/DDBJ whole genome shotgun (WGS) entry which is preliminary data.</text>
</comment>
<evidence type="ECO:0000256" key="2">
    <source>
        <dbReference type="ARBA" id="ARBA00022448"/>
    </source>
</evidence>
<name>A0A4V2WPW7_9BACL</name>
<dbReference type="InterPro" id="IPR005829">
    <property type="entry name" value="Sugar_transporter_CS"/>
</dbReference>
<dbReference type="GO" id="GO:0005886">
    <property type="term" value="C:plasma membrane"/>
    <property type="evidence" value="ECO:0007669"/>
    <property type="project" value="UniProtKB-SubCell"/>
</dbReference>
<feature type="transmembrane region" description="Helical" evidence="7">
    <location>
        <begin position="193"/>
        <end position="213"/>
    </location>
</feature>
<proteinExistence type="predicted"/>
<feature type="transmembrane region" description="Helical" evidence="7">
    <location>
        <begin position="37"/>
        <end position="56"/>
    </location>
</feature>
<evidence type="ECO:0000256" key="1">
    <source>
        <dbReference type="ARBA" id="ARBA00004651"/>
    </source>
</evidence>
<dbReference type="Proteomes" id="UP000295418">
    <property type="component" value="Unassembled WGS sequence"/>
</dbReference>
<feature type="transmembrane region" description="Helical" evidence="7">
    <location>
        <begin position="68"/>
        <end position="85"/>
    </location>
</feature>
<feature type="transmembrane region" description="Helical" evidence="7">
    <location>
        <begin position="151"/>
        <end position="172"/>
    </location>
</feature>
<keyword evidence="5 7" id="KW-1133">Transmembrane helix</keyword>
<protein>
    <submittedName>
        <fullName evidence="9">MFS transporter</fullName>
    </submittedName>
</protein>
<feature type="transmembrane region" description="Helical" evidence="7">
    <location>
        <begin position="127"/>
        <end position="145"/>
    </location>
</feature>
<organism evidence="9 10">
    <name type="scientific">Paenibacillus albiflavus</name>
    <dbReference type="NCBI Taxonomy" id="2545760"/>
    <lineage>
        <taxon>Bacteria</taxon>
        <taxon>Bacillati</taxon>
        <taxon>Bacillota</taxon>
        <taxon>Bacilli</taxon>
        <taxon>Bacillales</taxon>
        <taxon>Paenibacillaceae</taxon>
        <taxon>Paenibacillus</taxon>
    </lineage>
</organism>
<dbReference type="PROSITE" id="PS00216">
    <property type="entry name" value="SUGAR_TRANSPORT_1"/>
    <property type="match status" value="1"/>
</dbReference>
<evidence type="ECO:0000256" key="4">
    <source>
        <dbReference type="ARBA" id="ARBA00022692"/>
    </source>
</evidence>
<dbReference type="Gene3D" id="1.20.1250.20">
    <property type="entry name" value="MFS general substrate transporter like domains"/>
    <property type="match status" value="2"/>
</dbReference>
<dbReference type="CDD" id="cd17477">
    <property type="entry name" value="MFS_YcaD_like"/>
    <property type="match status" value="1"/>
</dbReference>
<feature type="transmembrane region" description="Helical" evidence="7">
    <location>
        <begin position="265"/>
        <end position="284"/>
    </location>
</feature>
<dbReference type="InterPro" id="IPR047200">
    <property type="entry name" value="MFS_YcaD-like"/>
</dbReference>
<keyword evidence="10" id="KW-1185">Reference proteome</keyword>
<dbReference type="Pfam" id="PF07690">
    <property type="entry name" value="MFS_1"/>
    <property type="match status" value="1"/>
</dbReference>
<accession>A0A4V2WPW7</accession>
<feature type="transmembrane region" description="Helical" evidence="7">
    <location>
        <begin position="324"/>
        <end position="346"/>
    </location>
</feature>
<dbReference type="PANTHER" id="PTHR23521">
    <property type="entry name" value="TRANSPORTER MFS SUPERFAMILY"/>
    <property type="match status" value="1"/>
</dbReference>
<dbReference type="InterPro" id="IPR036259">
    <property type="entry name" value="MFS_trans_sf"/>
</dbReference>
<evidence type="ECO:0000259" key="8">
    <source>
        <dbReference type="PROSITE" id="PS50850"/>
    </source>
</evidence>
<dbReference type="EMBL" id="SKFG01000001">
    <property type="protein sequence ID" value="TCZ80942.1"/>
    <property type="molecule type" value="Genomic_DNA"/>
</dbReference>
<feature type="domain" description="Major facilitator superfamily (MFS) profile" evidence="8">
    <location>
        <begin position="2"/>
        <end position="378"/>
    </location>
</feature>
<dbReference type="InterPro" id="IPR024989">
    <property type="entry name" value="MFS_assoc_dom"/>
</dbReference>
<evidence type="ECO:0000256" key="7">
    <source>
        <dbReference type="SAM" id="Phobius"/>
    </source>
</evidence>
<dbReference type="AlphaFoldDB" id="A0A4V2WPW7"/>
<reference evidence="9 10" key="1">
    <citation type="submission" date="2019-03" db="EMBL/GenBank/DDBJ databases">
        <authorList>
            <person name="Kim M.K.M."/>
        </authorList>
    </citation>
    <scope>NUCLEOTIDE SEQUENCE [LARGE SCALE GENOMIC DNA]</scope>
    <source>
        <strain evidence="9 10">18JY21-1</strain>
    </source>
</reference>
<dbReference type="PROSITE" id="PS50850">
    <property type="entry name" value="MFS"/>
    <property type="match status" value="1"/>
</dbReference>
<dbReference type="RefSeq" id="WP_132415742.1">
    <property type="nucleotide sequence ID" value="NZ_SKFG01000001.1"/>
</dbReference>
<keyword evidence="4 7" id="KW-0812">Transmembrane</keyword>
<evidence type="ECO:0000313" key="10">
    <source>
        <dbReference type="Proteomes" id="UP000295418"/>
    </source>
</evidence>
<dbReference type="OrthoDB" id="478565at2"/>
<evidence type="ECO:0000256" key="3">
    <source>
        <dbReference type="ARBA" id="ARBA00022475"/>
    </source>
</evidence>
<dbReference type="Pfam" id="PF12832">
    <property type="entry name" value="MFS_1_like"/>
    <property type="match status" value="1"/>
</dbReference>
<feature type="transmembrane region" description="Helical" evidence="7">
    <location>
        <begin position="290"/>
        <end position="312"/>
    </location>
</feature>
<dbReference type="InterPro" id="IPR020846">
    <property type="entry name" value="MFS_dom"/>
</dbReference>
<evidence type="ECO:0000256" key="6">
    <source>
        <dbReference type="ARBA" id="ARBA00023136"/>
    </source>
</evidence>
<keyword evidence="3" id="KW-1003">Cell membrane</keyword>
<comment type="subcellular location">
    <subcellularLocation>
        <location evidence="1">Cell membrane</location>
        <topology evidence="1">Multi-pass membrane protein</topology>
    </subcellularLocation>
</comment>
<evidence type="ECO:0000313" key="9">
    <source>
        <dbReference type="EMBL" id="TCZ80942.1"/>
    </source>
</evidence>
<feature type="transmembrane region" description="Helical" evidence="7">
    <location>
        <begin position="233"/>
        <end position="253"/>
    </location>
</feature>